<dbReference type="Pfam" id="PF00400">
    <property type="entry name" value="WD40"/>
    <property type="match status" value="2"/>
</dbReference>
<evidence type="ECO:0000256" key="4">
    <source>
        <dbReference type="ARBA" id="ARBA00022737"/>
    </source>
</evidence>
<protein>
    <recommendedName>
        <fullName evidence="5">Methylosome protein WDR77</fullName>
    </recommendedName>
    <alternativeName>
        <fullName evidence="7">Methylosome protein 50</fullName>
    </alternativeName>
    <alternativeName>
        <fullName evidence="6">WD repeat-containing protein 77</fullName>
    </alternativeName>
</protein>
<evidence type="ECO:0000256" key="6">
    <source>
        <dbReference type="ARBA" id="ARBA00041554"/>
    </source>
</evidence>
<keyword evidence="4" id="KW-0677">Repeat</keyword>
<dbReference type="Proteomes" id="UP001318040">
    <property type="component" value="Chromosome 7"/>
</dbReference>
<sequence length="354" mass="38510">MAEPAKPASTTTTTTNNAWNIPPNAPACMERSLDALQYRKDDGAMLLGASSLTGRYWMGSIWFYKDPSKAPEEGFCSAGVQTEAGVADALWVGDKGILVASDSGALELWELAENEAYLCSRHCRYEHNDIVTRISTSGSRVVSGSLDRSVKVWDLSELKVVSSYRGHSASVDCVSFSPHDDNLFLSCSQDGKIMLWDLRKAKPAVVMDTKPNGSVPTCVAWSPHHRMSVAFGTELGHIGLRDLGNPTTSLKSAQIHSRSIFRLSFCPHNPSLLASSGDDCLVAVTDVENDLKKIFEDRSHSDFVHGLAWCPLQHGRLTTAGWDHRVLHHRVPSSSDGGGEPLSEETVPMETANA</sequence>
<dbReference type="Gene3D" id="2.130.10.10">
    <property type="entry name" value="YVTN repeat-like/Quinoprotein amine dehydrogenase"/>
    <property type="match status" value="1"/>
</dbReference>
<evidence type="ECO:0000256" key="1">
    <source>
        <dbReference type="ARBA" id="ARBA00004496"/>
    </source>
</evidence>
<evidence type="ECO:0000256" key="5">
    <source>
        <dbReference type="ARBA" id="ARBA00040457"/>
    </source>
</evidence>
<dbReference type="PROSITE" id="PS50294">
    <property type="entry name" value="WD_REPEATS_REGION"/>
    <property type="match status" value="2"/>
</dbReference>
<dbReference type="AlphaFoldDB" id="A0AAJ7WP42"/>
<organism evidence="10 12">
    <name type="scientific">Petromyzon marinus</name>
    <name type="common">Sea lamprey</name>
    <dbReference type="NCBI Taxonomy" id="7757"/>
    <lineage>
        <taxon>Eukaryota</taxon>
        <taxon>Metazoa</taxon>
        <taxon>Chordata</taxon>
        <taxon>Craniata</taxon>
        <taxon>Vertebrata</taxon>
        <taxon>Cyclostomata</taxon>
        <taxon>Hyperoartia</taxon>
        <taxon>Petromyzontiformes</taxon>
        <taxon>Petromyzontidae</taxon>
        <taxon>Petromyzon</taxon>
    </lineage>
</organism>
<evidence type="ECO:0000256" key="8">
    <source>
        <dbReference type="PROSITE-ProRule" id="PRU00221"/>
    </source>
</evidence>
<keyword evidence="3 8" id="KW-0853">WD repeat</keyword>
<evidence type="ECO:0000256" key="2">
    <source>
        <dbReference type="ARBA" id="ARBA00022490"/>
    </source>
</evidence>
<dbReference type="InterPro" id="IPR052139">
    <property type="entry name" value="Methylosome_Comp_WDR77"/>
</dbReference>
<evidence type="ECO:0000313" key="11">
    <source>
        <dbReference type="RefSeq" id="XP_032804962.1"/>
    </source>
</evidence>
<dbReference type="InterPro" id="IPR019775">
    <property type="entry name" value="WD40_repeat_CS"/>
</dbReference>
<proteinExistence type="predicted"/>
<keyword evidence="2" id="KW-0963">Cytoplasm</keyword>
<name>A0AAJ7WP42_PETMA</name>
<dbReference type="GeneID" id="116939962"/>
<feature type="repeat" description="WD" evidence="8">
    <location>
        <begin position="164"/>
        <end position="206"/>
    </location>
</feature>
<feature type="region of interest" description="Disordered" evidence="9">
    <location>
        <begin position="330"/>
        <end position="354"/>
    </location>
</feature>
<reference evidence="11 12" key="1">
    <citation type="submission" date="2025-04" db="UniProtKB">
        <authorList>
            <consortium name="RefSeq"/>
        </authorList>
    </citation>
    <scope>IDENTIFICATION</scope>
    <source>
        <tissue evidence="11 12">Sperm</tissue>
    </source>
</reference>
<evidence type="ECO:0000256" key="7">
    <source>
        <dbReference type="ARBA" id="ARBA00041769"/>
    </source>
</evidence>
<evidence type="ECO:0000256" key="3">
    <source>
        <dbReference type="ARBA" id="ARBA00022574"/>
    </source>
</evidence>
<dbReference type="RefSeq" id="XP_032804962.1">
    <property type="nucleotide sequence ID" value="XM_032949071.1"/>
</dbReference>
<dbReference type="InterPro" id="IPR020472">
    <property type="entry name" value="WD40_PAC1"/>
</dbReference>
<evidence type="ECO:0000313" key="12">
    <source>
        <dbReference type="RefSeq" id="XP_032804964.1"/>
    </source>
</evidence>
<dbReference type="GO" id="GO:0034709">
    <property type="term" value="C:methylosome"/>
    <property type="evidence" value="ECO:0007669"/>
    <property type="project" value="TreeGrafter"/>
</dbReference>
<evidence type="ECO:0000256" key="9">
    <source>
        <dbReference type="SAM" id="MobiDB-lite"/>
    </source>
</evidence>
<dbReference type="SMART" id="SM00320">
    <property type="entry name" value="WD40"/>
    <property type="match status" value="4"/>
</dbReference>
<feature type="repeat" description="WD" evidence="8">
    <location>
        <begin position="124"/>
        <end position="163"/>
    </location>
</feature>
<dbReference type="InterPro" id="IPR015943">
    <property type="entry name" value="WD40/YVTN_repeat-like_dom_sf"/>
</dbReference>
<evidence type="ECO:0000313" key="10">
    <source>
        <dbReference type="Proteomes" id="UP001318040"/>
    </source>
</evidence>
<keyword evidence="10" id="KW-1185">Reference proteome</keyword>
<dbReference type="RefSeq" id="XP_032804964.1">
    <property type="nucleotide sequence ID" value="XM_032949073.1"/>
</dbReference>
<dbReference type="PANTHER" id="PTHR46853:SF1">
    <property type="entry name" value="METHYLOSOME PROTEIN 50"/>
    <property type="match status" value="1"/>
</dbReference>
<accession>A0AAJ7WP42</accession>
<dbReference type="InterPro" id="IPR036322">
    <property type="entry name" value="WD40_repeat_dom_sf"/>
</dbReference>
<comment type="subcellular location">
    <subcellularLocation>
        <location evidence="1">Cytoplasm</location>
    </subcellularLocation>
</comment>
<dbReference type="KEGG" id="pmrn:116939962"/>
<dbReference type="InterPro" id="IPR001680">
    <property type="entry name" value="WD40_rpt"/>
</dbReference>
<dbReference type="PROSITE" id="PS00678">
    <property type="entry name" value="WD_REPEATS_1"/>
    <property type="match status" value="1"/>
</dbReference>
<dbReference type="CTD" id="79084"/>
<dbReference type="PROSITE" id="PS50082">
    <property type="entry name" value="WD_REPEATS_2"/>
    <property type="match status" value="2"/>
</dbReference>
<dbReference type="PANTHER" id="PTHR46853">
    <property type="entry name" value="METHYLOSOME PROTEIN 50"/>
    <property type="match status" value="1"/>
</dbReference>
<dbReference type="GO" id="GO:0007309">
    <property type="term" value="P:oocyte axis specification"/>
    <property type="evidence" value="ECO:0007669"/>
    <property type="project" value="TreeGrafter"/>
</dbReference>
<dbReference type="SUPFAM" id="SSF50978">
    <property type="entry name" value="WD40 repeat-like"/>
    <property type="match status" value="1"/>
</dbReference>
<dbReference type="PRINTS" id="PR00320">
    <property type="entry name" value="GPROTEINBRPT"/>
</dbReference>
<gene>
    <name evidence="11 12" type="primary">WDR77</name>
</gene>